<evidence type="ECO:0000313" key="2">
    <source>
        <dbReference type="Proteomes" id="UP001596461"/>
    </source>
</evidence>
<gene>
    <name evidence="1" type="ORF">ACFQL9_04155</name>
</gene>
<name>A0ABD5W648_9EURY</name>
<dbReference type="RefSeq" id="WP_284033357.1">
    <property type="nucleotide sequence ID" value="NZ_CP126155.1"/>
</dbReference>
<dbReference type="GeneID" id="81126977"/>
<dbReference type="AlphaFoldDB" id="A0ABD5W648"/>
<organism evidence="1 2">
    <name type="scientific">Halobaculum lipolyticum</name>
    <dbReference type="NCBI Taxonomy" id="3032001"/>
    <lineage>
        <taxon>Archaea</taxon>
        <taxon>Methanobacteriati</taxon>
        <taxon>Methanobacteriota</taxon>
        <taxon>Stenosarchaea group</taxon>
        <taxon>Halobacteria</taxon>
        <taxon>Halobacteriales</taxon>
        <taxon>Haloferacaceae</taxon>
        <taxon>Halobaculum</taxon>
    </lineage>
</organism>
<evidence type="ECO:0000313" key="1">
    <source>
        <dbReference type="EMBL" id="MFC7068826.1"/>
    </source>
</evidence>
<dbReference type="Proteomes" id="UP001596461">
    <property type="component" value="Unassembled WGS sequence"/>
</dbReference>
<reference evidence="1 2" key="1">
    <citation type="journal article" date="2019" name="Int. J. Syst. Evol. Microbiol.">
        <title>The Global Catalogue of Microorganisms (GCM) 10K type strain sequencing project: providing services to taxonomists for standard genome sequencing and annotation.</title>
        <authorList>
            <consortium name="The Broad Institute Genomics Platform"/>
            <consortium name="The Broad Institute Genome Sequencing Center for Infectious Disease"/>
            <person name="Wu L."/>
            <person name="Ma J."/>
        </authorList>
    </citation>
    <scope>NUCLEOTIDE SEQUENCE [LARGE SCALE GENOMIC DNA]</scope>
    <source>
        <strain evidence="1 2">DT31</strain>
    </source>
</reference>
<sequence>MDSPDGSGPHSGPPAGLARLERSLRRALATAESEETRYHLRTALQYLEVLRDRSADTGRTQSAPSDGR</sequence>
<keyword evidence="2" id="KW-1185">Reference proteome</keyword>
<protein>
    <submittedName>
        <fullName evidence="1">Uncharacterized protein</fullName>
    </submittedName>
</protein>
<accession>A0ABD5W648</accession>
<dbReference type="EMBL" id="JBHTAH010000002">
    <property type="protein sequence ID" value="MFC7068826.1"/>
    <property type="molecule type" value="Genomic_DNA"/>
</dbReference>
<comment type="caution">
    <text evidence="1">The sequence shown here is derived from an EMBL/GenBank/DDBJ whole genome shotgun (WGS) entry which is preliminary data.</text>
</comment>
<proteinExistence type="predicted"/>